<dbReference type="PANTHER" id="PTHR13322">
    <property type="entry name" value="C1ORF73 PROTEIN"/>
    <property type="match status" value="1"/>
</dbReference>
<dbReference type="GO" id="GO:0034472">
    <property type="term" value="P:snRNA 3'-end processing"/>
    <property type="evidence" value="ECO:0007669"/>
    <property type="project" value="TreeGrafter"/>
</dbReference>
<accession>A0A199UEL3</accession>
<name>A0A199UEL3_ANACO</name>
<sequence length="1329" mass="150816">MMIEVLPRVDLGPIWSRTESQPSMDALAPPLRRSSSRALSRRRRSPKLAPSSTCCGPYFSLLCKVVTYRSLTRFFLELMDKITAACAMEWSIDLEKGLRSNKPGQRIAAIEQISHRIRELSIESNITKAVSDMYGLVPGEDRLFSNTILLRLADAFRRGDNHMRRCILKVFLGELRHLSKKGKMYNGILAKHRVPNYVELLRRVKVVFETGDQQAKSLALRLFGCWADLAKDSAQIRYVILSSLQSSHVSEVMAALFAAGCFCLLAEDFSCIILEVSINLICSSGISAIVKRAAIRSLSMMQCTLSIISSTYKVLVSTLYFNLKLDCLYFRMVDLLLSFLKHESTALLKARALKCLGILFSRYACHFPINTDVLGILHNVIEDSDLTLNFQCEALRILRQIFGVIPSSLSSISVPDLSKLVLNVEGAALSASGVKRSLAFHLLVDILCCLRRAMEEHSHASPEEKLPSVCSQFQDDPEAILLTYGENELPPSANRATTLIMDYLISLAKQVMSKTNQNMLFTELDAKKPNLVFAAGEYHGESRILVVSELMLTLCKFSNASLNKLNDFGQHYCYIYLVVKHLVECIKESAPRYYDTYEIFCLCMYSHLASNRCKVISEKEKDLRLAPCNLEAHEGVTKPRYFIPSAWAVQERRALGFAKKMIRERNYWTAYRVGKYSFCKGLWFAATFVFRKLIHAVKSSSFSCWLTSLMLLAGGESEIKLLLFPKIGIELISELQAEGICEKEINVTEIDMEYLSGTRVDICYCEGKLGKICNRIWSSEETLALTGPSDGLFYFQRWFICLRAEFLEIVVEIFGFLSSHSFAMEVLNKEVGNENIHFAATTENMKTLLLGLTNKSLRLNQLAKNYDLLATSFLDIDHQSFRSICRLAFNCSMLAFCTAFAMDFSISHADKNIMPCSFRDQVSYTPVVQDLFMRLGGAGSKITAQFEQFMSFLTDKIDLFRSRTQLNCANYLDRDYLLIFQFALQGLLCIRRDAKGVIDKGELQSLVNRGLQLMYDILQKSMELPFQLPRYYFRTRHCIGAELFIFGADSGNKDEIITPPGFQLSLNLCIQLKNMLARTSAQLAKLYCILAARVSSRLPLGKGEAQNTWEFRSRKMNEMVQLNAMLLHYLKEDAGKANEINIANGDEDLVTACVCFEPNERGQGFSICLLNVSAFPEGSYQINWHSCCIDTNGSHWSLLPLNAGLLMEKQELVWLCVRYDVDESDLYLNSEYHFLLIGVKVKVSVHDEGRCMWQVFLDTKEYASDALRTFLLRKLDKLMKGDKSQITMISTWPTKLYLDKINHLLLEDDMSKMANTLSDQRLQTRRLNL</sequence>
<dbReference type="STRING" id="4615.A0A199UEL3"/>
<protein>
    <submittedName>
        <fullName evidence="5">Integrator complex subunit 7</fullName>
    </submittedName>
</protein>
<feature type="domain" description="Integrator complex subunit 7-like C-terminal" evidence="3">
    <location>
        <begin position="1040"/>
        <end position="1206"/>
    </location>
</feature>
<evidence type="ECO:0000313" key="6">
    <source>
        <dbReference type="Proteomes" id="UP000092600"/>
    </source>
</evidence>
<dbReference type="InterPro" id="IPR056516">
    <property type="entry name" value="INTS7_N"/>
</dbReference>
<evidence type="ECO:0000256" key="1">
    <source>
        <dbReference type="ARBA" id="ARBA00008565"/>
    </source>
</evidence>
<evidence type="ECO:0000313" key="5">
    <source>
        <dbReference type="EMBL" id="OAY63178.1"/>
    </source>
</evidence>
<evidence type="ECO:0000256" key="2">
    <source>
        <dbReference type="SAM" id="MobiDB-lite"/>
    </source>
</evidence>
<organism evidence="5 6">
    <name type="scientific">Ananas comosus</name>
    <name type="common">Pineapple</name>
    <name type="synonym">Ananas ananas</name>
    <dbReference type="NCBI Taxonomy" id="4615"/>
    <lineage>
        <taxon>Eukaryota</taxon>
        <taxon>Viridiplantae</taxon>
        <taxon>Streptophyta</taxon>
        <taxon>Embryophyta</taxon>
        <taxon>Tracheophyta</taxon>
        <taxon>Spermatophyta</taxon>
        <taxon>Magnoliopsida</taxon>
        <taxon>Liliopsida</taxon>
        <taxon>Poales</taxon>
        <taxon>Bromeliaceae</taxon>
        <taxon>Bromelioideae</taxon>
        <taxon>Ananas</taxon>
    </lineage>
</organism>
<reference evidence="5 6" key="1">
    <citation type="journal article" date="2016" name="DNA Res.">
        <title>The draft genome of MD-2 pineapple using hybrid error correction of long reads.</title>
        <authorList>
            <person name="Redwan R.M."/>
            <person name="Saidin A."/>
            <person name="Kumar S.V."/>
        </authorList>
    </citation>
    <scope>NUCLEOTIDE SEQUENCE [LARGE SCALE GENOMIC DNA]</scope>
    <source>
        <strain evidence="6">cv. MD2</strain>
        <tissue evidence="5">Leaf</tissue>
    </source>
</reference>
<evidence type="ECO:0000259" key="3">
    <source>
        <dbReference type="Pfam" id="PF22966"/>
    </source>
</evidence>
<gene>
    <name evidence="5" type="ORF">ACMD2_14559</name>
</gene>
<dbReference type="SUPFAM" id="SSF48371">
    <property type="entry name" value="ARM repeat"/>
    <property type="match status" value="1"/>
</dbReference>
<proteinExistence type="inferred from homology"/>
<feature type="region of interest" description="Disordered" evidence="2">
    <location>
        <begin position="20"/>
        <end position="51"/>
    </location>
</feature>
<dbReference type="GO" id="GO:0032039">
    <property type="term" value="C:integrator complex"/>
    <property type="evidence" value="ECO:0007669"/>
    <property type="project" value="InterPro"/>
</dbReference>
<dbReference type="InterPro" id="IPR016024">
    <property type="entry name" value="ARM-type_fold"/>
</dbReference>
<dbReference type="PANTHER" id="PTHR13322:SF2">
    <property type="entry name" value="INTEGRATOR COMPLEX SUBUNIT 7"/>
    <property type="match status" value="1"/>
</dbReference>
<dbReference type="InterPro" id="IPR033060">
    <property type="entry name" value="INTS7"/>
</dbReference>
<feature type="compositionally biased region" description="Low complexity" evidence="2">
    <location>
        <begin position="26"/>
        <end position="38"/>
    </location>
</feature>
<comment type="similarity">
    <text evidence="1">Belongs to the Integrator subunit 7 family.</text>
</comment>
<dbReference type="Pfam" id="PF24436">
    <property type="entry name" value="INTS7_N"/>
    <property type="match status" value="1"/>
</dbReference>
<dbReference type="Pfam" id="PF22966">
    <property type="entry name" value="INTS7_C_plants"/>
    <property type="match status" value="1"/>
</dbReference>
<feature type="domain" description="Integrator complex subunit 7 N-terminal" evidence="4">
    <location>
        <begin position="144"/>
        <end position="316"/>
    </location>
</feature>
<dbReference type="Proteomes" id="UP000092600">
    <property type="component" value="Unassembled WGS sequence"/>
</dbReference>
<dbReference type="EMBL" id="LSRQ01008375">
    <property type="protein sequence ID" value="OAY63178.1"/>
    <property type="molecule type" value="Genomic_DNA"/>
</dbReference>
<evidence type="ECO:0000259" key="4">
    <source>
        <dbReference type="Pfam" id="PF24436"/>
    </source>
</evidence>
<comment type="caution">
    <text evidence="5">The sequence shown here is derived from an EMBL/GenBank/DDBJ whole genome shotgun (WGS) entry which is preliminary data.</text>
</comment>
<dbReference type="InterPro" id="IPR055195">
    <property type="entry name" value="INTS7_C_plant"/>
</dbReference>